<gene>
    <name evidence="2" type="ORF">AVDCRST_MAG68-1361</name>
</gene>
<proteinExistence type="predicted"/>
<feature type="region of interest" description="Disordered" evidence="1">
    <location>
        <begin position="18"/>
        <end position="37"/>
    </location>
</feature>
<evidence type="ECO:0000256" key="1">
    <source>
        <dbReference type="SAM" id="MobiDB-lite"/>
    </source>
</evidence>
<dbReference type="EMBL" id="CADCTW010000077">
    <property type="protein sequence ID" value="CAA9313070.1"/>
    <property type="molecule type" value="Genomic_DNA"/>
</dbReference>
<sequence>VHRRGAVALPEGEEEVLARSHHRHLPPPGRAPGAGAGLRARPLHLRALL</sequence>
<dbReference type="AlphaFoldDB" id="A0A6J4KRB7"/>
<feature type="non-terminal residue" evidence="2">
    <location>
        <position position="49"/>
    </location>
</feature>
<accession>A0A6J4KRB7</accession>
<reference evidence="2" key="1">
    <citation type="submission" date="2020-02" db="EMBL/GenBank/DDBJ databases">
        <authorList>
            <person name="Meier V. D."/>
        </authorList>
    </citation>
    <scope>NUCLEOTIDE SEQUENCE</scope>
    <source>
        <strain evidence="2">AVDCRST_MAG68</strain>
    </source>
</reference>
<evidence type="ECO:0000313" key="2">
    <source>
        <dbReference type="EMBL" id="CAA9313070.1"/>
    </source>
</evidence>
<protein>
    <submittedName>
        <fullName evidence="2">Uncharacterized protein</fullName>
    </submittedName>
</protein>
<organism evidence="2">
    <name type="scientific">uncultured Gemmatimonadota bacterium</name>
    <dbReference type="NCBI Taxonomy" id="203437"/>
    <lineage>
        <taxon>Bacteria</taxon>
        <taxon>Pseudomonadati</taxon>
        <taxon>Gemmatimonadota</taxon>
        <taxon>environmental samples</taxon>
    </lineage>
</organism>
<name>A0A6J4KRB7_9BACT</name>
<feature type="non-terminal residue" evidence="2">
    <location>
        <position position="1"/>
    </location>
</feature>